<keyword evidence="2" id="KW-1185">Reference proteome</keyword>
<dbReference type="AlphaFoldDB" id="A0A813FAV9"/>
<organism evidence="1 2">
    <name type="scientific">Polarella glacialis</name>
    <name type="common">Dinoflagellate</name>
    <dbReference type="NCBI Taxonomy" id="89957"/>
    <lineage>
        <taxon>Eukaryota</taxon>
        <taxon>Sar</taxon>
        <taxon>Alveolata</taxon>
        <taxon>Dinophyceae</taxon>
        <taxon>Suessiales</taxon>
        <taxon>Suessiaceae</taxon>
        <taxon>Polarella</taxon>
    </lineage>
</organism>
<evidence type="ECO:0000313" key="2">
    <source>
        <dbReference type="Proteomes" id="UP000654075"/>
    </source>
</evidence>
<accession>A0A813FAV9</accession>
<name>A0A813FAV9_POLGL</name>
<reference evidence="1" key="1">
    <citation type="submission" date="2021-02" db="EMBL/GenBank/DDBJ databases">
        <authorList>
            <person name="Dougan E. K."/>
            <person name="Rhodes N."/>
            <person name="Thang M."/>
            <person name="Chan C."/>
        </authorList>
    </citation>
    <scope>NUCLEOTIDE SEQUENCE</scope>
</reference>
<sequence length="136" mass="13948">AGTDELEELKVEDPELELKLELELTARLAASASSSASAAELCAQAADGCQAAGLRGRVQTWRMLSEVLLPQDDAQPSPSELLAAALLPESPQRPLLKSASGARPDGLSSLWQGLGRAKEVAASSGSSRGALAAARG</sequence>
<dbReference type="Proteomes" id="UP000654075">
    <property type="component" value="Unassembled WGS sequence"/>
</dbReference>
<proteinExistence type="predicted"/>
<protein>
    <submittedName>
        <fullName evidence="1">Uncharacterized protein</fullName>
    </submittedName>
</protein>
<dbReference type="EMBL" id="CAJNNV010024643">
    <property type="protein sequence ID" value="CAE8610360.1"/>
    <property type="molecule type" value="Genomic_DNA"/>
</dbReference>
<comment type="caution">
    <text evidence="1">The sequence shown here is derived from an EMBL/GenBank/DDBJ whole genome shotgun (WGS) entry which is preliminary data.</text>
</comment>
<gene>
    <name evidence="1" type="ORF">PGLA1383_LOCUS28187</name>
</gene>
<feature type="non-terminal residue" evidence="1">
    <location>
        <position position="136"/>
    </location>
</feature>
<feature type="non-terminal residue" evidence="1">
    <location>
        <position position="1"/>
    </location>
</feature>
<evidence type="ECO:0000313" key="1">
    <source>
        <dbReference type="EMBL" id="CAE8610360.1"/>
    </source>
</evidence>